<dbReference type="Pfam" id="PF09361">
    <property type="entry name" value="Phasin_2"/>
    <property type="match status" value="1"/>
</dbReference>
<sequence>MYPDTMNQLSPRQRDAVVEAAFDCTTKVFAGIERIVELNVQTVKTSLSEQQALADAALSARSLSEVIDLQSQQFPASVKKTFAYWRHVEDIAVQTRDGFFGVMEEHFGGSLQPFAEMFDVTSVGFAALERLGGSSLLVMAQPATGDAERVAIVDSSGKLVSSDDARGDLHND</sequence>
<dbReference type="Proteomes" id="UP000463700">
    <property type="component" value="Unassembled WGS sequence"/>
</dbReference>
<dbReference type="NCBIfam" id="TIGR01841">
    <property type="entry name" value="phasin"/>
    <property type="match status" value="1"/>
</dbReference>
<protein>
    <submittedName>
        <fullName evidence="2">TIGR01841 family phasin</fullName>
    </submittedName>
</protein>
<dbReference type="InterPro" id="IPR018968">
    <property type="entry name" value="Phasin"/>
</dbReference>
<dbReference type="EMBL" id="VOSW01000203">
    <property type="protein sequence ID" value="KAE8753518.1"/>
    <property type="molecule type" value="Genomic_DNA"/>
</dbReference>
<proteinExistence type="predicted"/>
<accession>A0A6N6W101</accession>
<organism evidence="2 3">
    <name type="scientific">Paraburkholderia madseniana</name>
    <dbReference type="NCBI Taxonomy" id="2599607"/>
    <lineage>
        <taxon>Bacteria</taxon>
        <taxon>Pseudomonadati</taxon>
        <taxon>Pseudomonadota</taxon>
        <taxon>Betaproteobacteria</taxon>
        <taxon>Burkholderiales</taxon>
        <taxon>Burkholderiaceae</taxon>
        <taxon>Paraburkholderia</taxon>
    </lineage>
</organism>
<evidence type="ECO:0000313" key="3">
    <source>
        <dbReference type="Proteomes" id="UP000463700"/>
    </source>
</evidence>
<feature type="domain" description="Phasin" evidence="1">
    <location>
        <begin position="13"/>
        <end position="107"/>
    </location>
</feature>
<dbReference type="AlphaFoldDB" id="A0A6N6W101"/>
<dbReference type="RefSeq" id="WP_154567767.1">
    <property type="nucleotide sequence ID" value="NZ_VOSW01000203.1"/>
</dbReference>
<name>A0A6N6W101_9BURK</name>
<reference evidence="2 3" key="1">
    <citation type="journal article" date="2020" name="Int. J. Syst. Evol. Microbiol.">
        <title>Paraburkholderia madseniana sp. nov., a phenolic acid-degrading bacterium isolated from acidic forest soil.</title>
        <authorList>
            <person name="Wilhelm R.C."/>
            <person name="Murphy S.J.L."/>
            <person name="Feriancek N.M."/>
            <person name="Karasz D.C."/>
            <person name="DeRito C.M."/>
            <person name="Newman J.D."/>
            <person name="Buckley D.H."/>
        </authorList>
    </citation>
    <scope>NUCLEOTIDE SEQUENCE [LARGE SCALE GENOMIC DNA]</scope>
    <source>
        <strain evidence="2 3">RP11</strain>
    </source>
</reference>
<evidence type="ECO:0000313" key="2">
    <source>
        <dbReference type="EMBL" id="KAE8753518.1"/>
    </source>
</evidence>
<dbReference type="InterPro" id="IPR010127">
    <property type="entry name" value="Phasin_subfam-1"/>
</dbReference>
<comment type="caution">
    <text evidence="2">The sequence shown here is derived from an EMBL/GenBank/DDBJ whole genome shotgun (WGS) entry which is preliminary data.</text>
</comment>
<dbReference type="OrthoDB" id="9006995at2"/>
<gene>
    <name evidence="2" type="primary">phaP</name>
    <name evidence="2" type="ORF">FSO04_44740</name>
</gene>
<evidence type="ECO:0000259" key="1">
    <source>
        <dbReference type="Pfam" id="PF09361"/>
    </source>
</evidence>